<keyword evidence="3" id="KW-1185">Reference proteome</keyword>
<dbReference type="Pfam" id="PF01370">
    <property type="entry name" value="Epimerase"/>
    <property type="match status" value="1"/>
</dbReference>
<dbReference type="InterPro" id="IPR036291">
    <property type="entry name" value="NAD(P)-bd_dom_sf"/>
</dbReference>
<evidence type="ECO:0000313" key="2">
    <source>
        <dbReference type="EMBL" id="GAA1930292.1"/>
    </source>
</evidence>
<evidence type="ECO:0000313" key="3">
    <source>
        <dbReference type="Proteomes" id="UP001501303"/>
    </source>
</evidence>
<accession>A0ABN2PV96</accession>
<dbReference type="Gene3D" id="3.40.50.720">
    <property type="entry name" value="NAD(P)-binding Rossmann-like Domain"/>
    <property type="match status" value="1"/>
</dbReference>
<dbReference type="InterPro" id="IPR051783">
    <property type="entry name" value="NAD(P)-dependent_oxidoreduct"/>
</dbReference>
<feature type="domain" description="NAD-dependent epimerase/dehydratase" evidence="1">
    <location>
        <begin position="3"/>
        <end position="232"/>
    </location>
</feature>
<dbReference type="RefSeq" id="WP_344265051.1">
    <property type="nucleotide sequence ID" value="NZ_BAAAMJ010000057.1"/>
</dbReference>
<dbReference type="PANTHER" id="PTHR48079">
    <property type="entry name" value="PROTEIN YEEZ"/>
    <property type="match status" value="1"/>
</dbReference>
<dbReference type="PANTHER" id="PTHR48079:SF6">
    <property type="entry name" value="NAD(P)-BINDING DOMAIN-CONTAINING PROTEIN-RELATED"/>
    <property type="match status" value="1"/>
</dbReference>
<name>A0ABN2PV96_9ACTN</name>
<dbReference type="InterPro" id="IPR001509">
    <property type="entry name" value="Epimerase_deHydtase"/>
</dbReference>
<evidence type="ECO:0000259" key="1">
    <source>
        <dbReference type="Pfam" id="PF01370"/>
    </source>
</evidence>
<comment type="caution">
    <text evidence="2">The sequence shown here is derived from an EMBL/GenBank/DDBJ whole genome shotgun (WGS) entry which is preliminary data.</text>
</comment>
<dbReference type="EMBL" id="BAAAMJ010000057">
    <property type="protein sequence ID" value="GAA1930292.1"/>
    <property type="molecule type" value="Genomic_DNA"/>
</dbReference>
<dbReference type="Proteomes" id="UP001501303">
    <property type="component" value="Unassembled WGS sequence"/>
</dbReference>
<gene>
    <name evidence="2" type="ORF">GCM10009716_42230</name>
</gene>
<reference evidence="2 3" key="1">
    <citation type="journal article" date="2019" name="Int. J. Syst. Evol. Microbiol.">
        <title>The Global Catalogue of Microorganisms (GCM) 10K type strain sequencing project: providing services to taxonomists for standard genome sequencing and annotation.</title>
        <authorList>
            <consortium name="The Broad Institute Genomics Platform"/>
            <consortium name="The Broad Institute Genome Sequencing Center for Infectious Disease"/>
            <person name="Wu L."/>
            <person name="Ma J."/>
        </authorList>
    </citation>
    <scope>NUCLEOTIDE SEQUENCE [LARGE SCALE GENOMIC DNA]</scope>
    <source>
        <strain evidence="2 3">JCM 13581</strain>
    </source>
</reference>
<sequence>MKVFVAGATGVIGRQLLPVLSAAGHEVTGMTRSARRAADTERNGHARMVVADALDPAAVAAAVSRAAPDAVVNMLTAIPPKVSPRRVDRDFAATNRLRTEGTANLLAAAQEAGARRIIAQSIAFAYEPGRSPADEDTPLWPDPPRRMAPVLGALRDLERQTTEAGGLVLRFGHLYGPGSVLAPDGSLTEQVRKGGLPLAGGGTAVFSFLHARDAATAVVAALDKDVTGVLNVADDDPAPMHVWLPHLARLLDVRPPRRVPAALVRPLAGAWGVAFMTRLRGADNSRARLSLDWRPHYTSWRQGFAEEPAAGAGKAA</sequence>
<proteinExistence type="predicted"/>
<organism evidence="2 3">
    <name type="scientific">Streptomyces sodiiphilus</name>
    <dbReference type="NCBI Taxonomy" id="226217"/>
    <lineage>
        <taxon>Bacteria</taxon>
        <taxon>Bacillati</taxon>
        <taxon>Actinomycetota</taxon>
        <taxon>Actinomycetes</taxon>
        <taxon>Kitasatosporales</taxon>
        <taxon>Streptomycetaceae</taxon>
        <taxon>Streptomyces</taxon>
    </lineage>
</organism>
<protein>
    <submittedName>
        <fullName evidence="2">NAD(P)-dependent oxidoreductase</fullName>
    </submittedName>
</protein>
<dbReference type="SUPFAM" id="SSF51735">
    <property type="entry name" value="NAD(P)-binding Rossmann-fold domains"/>
    <property type="match status" value="1"/>
</dbReference>